<feature type="transmembrane region" description="Helical" evidence="1">
    <location>
        <begin position="131"/>
        <end position="149"/>
    </location>
</feature>
<reference evidence="3" key="1">
    <citation type="submission" date="2023-01" db="EMBL/GenBank/DDBJ databases">
        <title>The genome sequence of Kordiimonadaceae bacterium 6D33.</title>
        <authorList>
            <person name="Liu Y."/>
        </authorList>
    </citation>
    <scope>NUCLEOTIDE SEQUENCE</scope>
    <source>
        <strain evidence="3">6D33</strain>
    </source>
</reference>
<proteinExistence type="predicted"/>
<evidence type="ECO:0000259" key="2">
    <source>
        <dbReference type="Pfam" id="PF02517"/>
    </source>
</evidence>
<feature type="transmembrane region" description="Helical" evidence="1">
    <location>
        <begin position="44"/>
        <end position="62"/>
    </location>
</feature>
<dbReference type="GO" id="GO:0080120">
    <property type="term" value="P:CAAX-box protein maturation"/>
    <property type="evidence" value="ECO:0007669"/>
    <property type="project" value="UniProtKB-ARBA"/>
</dbReference>
<dbReference type="KEGG" id="gso:PH603_02880"/>
<protein>
    <submittedName>
        <fullName evidence="3">Type II CAAX endopeptidase family protein</fullName>
    </submittedName>
</protein>
<dbReference type="InterPro" id="IPR042150">
    <property type="entry name" value="MmRce1-like"/>
</dbReference>
<feature type="domain" description="CAAX prenyl protease 2/Lysostaphin resistance protein A-like" evidence="2">
    <location>
        <begin position="140"/>
        <end position="244"/>
    </location>
</feature>
<dbReference type="Pfam" id="PF02517">
    <property type="entry name" value="Rce1-like"/>
    <property type="match status" value="1"/>
</dbReference>
<evidence type="ECO:0000313" key="4">
    <source>
        <dbReference type="Proteomes" id="UP001217500"/>
    </source>
</evidence>
<dbReference type="PANTHER" id="PTHR35797">
    <property type="entry name" value="PROTEASE-RELATED"/>
    <property type="match status" value="1"/>
</dbReference>
<dbReference type="RefSeq" id="WP_289504422.1">
    <property type="nucleotide sequence ID" value="NZ_CP116805.1"/>
</dbReference>
<dbReference type="PANTHER" id="PTHR35797:SF1">
    <property type="entry name" value="PROTEASE"/>
    <property type="match status" value="1"/>
</dbReference>
<gene>
    <name evidence="3" type="ORF">PH603_02880</name>
</gene>
<dbReference type="EMBL" id="CP116805">
    <property type="protein sequence ID" value="WCL54703.1"/>
    <property type="molecule type" value="Genomic_DNA"/>
</dbReference>
<evidence type="ECO:0000313" key="3">
    <source>
        <dbReference type="EMBL" id="WCL54703.1"/>
    </source>
</evidence>
<feature type="transmembrane region" description="Helical" evidence="1">
    <location>
        <begin position="204"/>
        <end position="224"/>
    </location>
</feature>
<accession>A0AAF0BHW7</accession>
<sequence>MSAIGETAMIPKERWVKALTLFILFTAAFSLVVDWFLIQMGLKRLYMAALMWSPGLAALLTFKLMKIDLSALGWKWGPSRYHAAAYFIPVIYGVLAYMLIWSLGFGAPGNPEYVKELRYYLGTPDWPADRVLVFGMVLQVTIGLVWHLATALGEEIGWRGFLTPLLMRRMGFVGASVVTGLLWALWHVPIVLCTSYNAGPTGLPLQMALFTVMLVSLSFIMTWLRLRSGSLWPAVTLHAAHNAIVLSVLQPFTLPNAQTPMFAGEFGLILPLVTVPFALYAWYRAKAQGHAGPVHPH</sequence>
<evidence type="ECO:0000256" key="1">
    <source>
        <dbReference type="SAM" id="Phobius"/>
    </source>
</evidence>
<organism evidence="3 4">
    <name type="scientific">Gimibacter soli</name>
    <dbReference type="NCBI Taxonomy" id="3024400"/>
    <lineage>
        <taxon>Bacteria</taxon>
        <taxon>Pseudomonadati</taxon>
        <taxon>Pseudomonadota</taxon>
        <taxon>Alphaproteobacteria</taxon>
        <taxon>Kordiimonadales</taxon>
        <taxon>Temperatibacteraceae</taxon>
        <taxon>Gimibacter</taxon>
    </lineage>
</organism>
<dbReference type="InterPro" id="IPR003675">
    <property type="entry name" value="Rce1/LyrA-like_dom"/>
</dbReference>
<dbReference type="Proteomes" id="UP001217500">
    <property type="component" value="Chromosome"/>
</dbReference>
<keyword evidence="1" id="KW-0472">Membrane</keyword>
<feature type="transmembrane region" description="Helical" evidence="1">
    <location>
        <begin position="231"/>
        <end position="249"/>
    </location>
</feature>
<feature type="transmembrane region" description="Helical" evidence="1">
    <location>
        <begin position="261"/>
        <end position="283"/>
    </location>
</feature>
<name>A0AAF0BHW7_9PROT</name>
<feature type="transmembrane region" description="Helical" evidence="1">
    <location>
        <begin position="18"/>
        <end position="38"/>
    </location>
</feature>
<dbReference type="GO" id="GO:0004175">
    <property type="term" value="F:endopeptidase activity"/>
    <property type="evidence" value="ECO:0007669"/>
    <property type="project" value="UniProtKB-ARBA"/>
</dbReference>
<feature type="transmembrane region" description="Helical" evidence="1">
    <location>
        <begin position="83"/>
        <end position="103"/>
    </location>
</feature>
<keyword evidence="4" id="KW-1185">Reference proteome</keyword>
<feature type="transmembrane region" description="Helical" evidence="1">
    <location>
        <begin position="170"/>
        <end position="192"/>
    </location>
</feature>
<dbReference type="AlphaFoldDB" id="A0AAF0BHW7"/>
<keyword evidence="1" id="KW-0812">Transmembrane</keyword>
<keyword evidence="1" id="KW-1133">Transmembrane helix</keyword>